<feature type="transmembrane region" description="Helical" evidence="2">
    <location>
        <begin position="205"/>
        <end position="225"/>
    </location>
</feature>
<feature type="compositionally biased region" description="Basic and acidic residues" evidence="1">
    <location>
        <begin position="10"/>
        <end position="57"/>
    </location>
</feature>
<feature type="compositionally biased region" description="Low complexity" evidence="1">
    <location>
        <begin position="286"/>
        <end position="295"/>
    </location>
</feature>
<feature type="compositionally biased region" description="Acidic residues" evidence="1">
    <location>
        <begin position="182"/>
        <end position="191"/>
    </location>
</feature>
<feature type="compositionally biased region" description="Pro residues" evidence="1">
    <location>
        <begin position="337"/>
        <end position="378"/>
    </location>
</feature>
<dbReference type="PRINTS" id="PR01217">
    <property type="entry name" value="PRICHEXTENSN"/>
</dbReference>
<dbReference type="AlphaFoldDB" id="A0A919RNI0"/>
<keyword evidence="2" id="KW-0812">Transmembrane</keyword>
<feature type="compositionally biased region" description="Low complexity" evidence="1">
    <location>
        <begin position="94"/>
        <end position="129"/>
    </location>
</feature>
<reference evidence="3" key="1">
    <citation type="submission" date="2021-01" db="EMBL/GenBank/DDBJ databases">
        <title>Whole genome shotgun sequence of Sinosporangium siamense NBRC 109515.</title>
        <authorList>
            <person name="Komaki H."/>
            <person name="Tamura T."/>
        </authorList>
    </citation>
    <scope>NUCLEOTIDE SEQUENCE</scope>
    <source>
        <strain evidence="3">NBRC 109515</strain>
    </source>
</reference>
<proteinExistence type="predicted"/>
<feature type="region of interest" description="Disordered" evidence="1">
    <location>
        <begin position="1"/>
        <end position="198"/>
    </location>
</feature>
<comment type="caution">
    <text evidence="3">The sequence shown here is derived from an EMBL/GenBank/DDBJ whole genome shotgun (WGS) entry which is preliminary data.</text>
</comment>
<feature type="compositionally biased region" description="Low complexity" evidence="1">
    <location>
        <begin position="304"/>
        <end position="313"/>
    </location>
</feature>
<keyword evidence="4" id="KW-1185">Reference proteome</keyword>
<evidence type="ECO:0000313" key="3">
    <source>
        <dbReference type="EMBL" id="GII95714.1"/>
    </source>
</evidence>
<dbReference type="Proteomes" id="UP000606172">
    <property type="component" value="Unassembled WGS sequence"/>
</dbReference>
<feature type="region of interest" description="Disordered" evidence="1">
    <location>
        <begin position="249"/>
        <end position="390"/>
    </location>
</feature>
<evidence type="ECO:0000256" key="1">
    <source>
        <dbReference type="SAM" id="MobiDB-lite"/>
    </source>
</evidence>
<feature type="compositionally biased region" description="Low complexity" evidence="1">
    <location>
        <begin position="327"/>
        <end position="336"/>
    </location>
</feature>
<accession>A0A919RNI0</accession>
<dbReference type="EMBL" id="BOOW01000037">
    <property type="protein sequence ID" value="GII95714.1"/>
    <property type="molecule type" value="Genomic_DNA"/>
</dbReference>
<keyword evidence="2" id="KW-0472">Membrane</keyword>
<name>A0A919RNI0_9ACTN</name>
<evidence type="ECO:0000256" key="2">
    <source>
        <dbReference type="SAM" id="Phobius"/>
    </source>
</evidence>
<sequence>MSDSSRGRHPYGDGHDSAMPKPEFRHEEKDPLEADKRNDEEARFWAENEYDLPHEQRPPSLGKAESADNPSSGAASDEEIESRGASGPESDARSVSSPAGSPPYGSAKAGSARSSSARSGSARSGSARSVDAKSGDGKLDGGKPGGGKRSGDKPGDAKPGAGARKGRESTPPTRYNWHGDDLSDLDEDDEAPADRTRPAIRLGRVALVAAAGILVMLLVGDMLFAQPPTVPATNISAPRTIHLEAQDDPVKLQAPPPPPGGAEVAPSMPVPTGPHGTLAPPPAGSPAPHTRVPHAAAPPPPARRPAATPSARRPSPKATPRARPTKNNQVQPNRRPVNPPPPPRGGEPQRPAPTQPNNPPTNAPAPKPAAPPPPPPPALRASPGSLHIADRSSGSVTLTATGDVTWSVSGTGSVSIGVSPSSGSLSNGASTSLTLTAATSGYPSEVKCGAPYSSSVYVQWSGVNKGVRKSDNLSITLTNYRPC</sequence>
<evidence type="ECO:0000313" key="4">
    <source>
        <dbReference type="Proteomes" id="UP000606172"/>
    </source>
</evidence>
<protein>
    <submittedName>
        <fullName evidence="3">Uncharacterized protein</fullName>
    </submittedName>
</protein>
<gene>
    <name evidence="3" type="ORF">Ssi02_59450</name>
</gene>
<feature type="compositionally biased region" description="Basic and acidic residues" evidence="1">
    <location>
        <begin position="130"/>
        <end position="141"/>
    </location>
</feature>
<organism evidence="3 4">
    <name type="scientific">Sinosporangium siamense</name>
    <dbReference type="NCBI Taxonomy" id="1367973"/>
    <lineage>
        <taxon>Bacteria</taxon>
        <taxon>Bacillati</taxon>
        <taxon>Actinomycetota</taxon>
        <taxon>Actinomycetes</taxon>
        <taxon>Streptosporangiales</taxon>
        <taxon>Streptosporangiaceae</taxon>
        <taxon>Sinosporangium</taxon>
    </lineage>
</organism>
<keyword evidence="2" id="KW-1133">Transmembrane helix</keyword>